<organism evidence="10 11">
    <name type="scientific">Megasphaera stantonii</name>
    <dbReference type="NCBI Taxonomy" id="2144175"/>
    <lineage>
        <taxon>Bacteria</taxon>
        <taxon>Bacillati</taxon>
        <taxon>Bacillota</taxon>
        <taxon>Negativicutes</taxon>
        <taxon>Veillonellales</taxon>
        <taxon>Veillonellaceae</taxon>
        <taxon>Megasphaera</taxon>
    </lineage>
</organism>
<dbReference type="RefSeq" id="WP_107196234.1">
    <property type="nucleotide sequence ID" value="NZ_CP029462.1"/>
</dbReference>
<feature type="transmembrane region" description="Helical" evidence="8">
    <location>
        <begin position="287"/>
        <end position="304"/>
    </location>
</feature>
<dbReference type="PANTHER" id="PTHR33908:SF3">
    <property type="entry name" value="UNDECAPRENYL PHOSPHATE-ALPHA-4-AMINO-4-DEOXY-L-ARABINOSE ARABINOSYL TRANSFERASE"/>
    <property type="match status" value="1"/>
</dbReference>
<dbReference type="InterPro" id="IPR038731">
    <property type="entry name" value="RgtA/B/C-like"/>
</dbReference>
<feature type="transmembrane region" description="Helical" evidence="8">
    <location>
        <begin position="398"/>
        <end position="420"/>
    </location>
</feature>
<accession>A0A346AYT9</accession>
<protein>
    <submittedName>
        <fullName evidence="10">Glycosyltransferase family 39 protein</fullName>
    </submittedName>
</protein>
<feature type="transmembrane region" description="Helical" evidence="8">
    <location>
        <begin position="203"/>
        <end position="221"/>
    </location>
</feature>
<feature type="transmembrane region" description="Helical" evidence="8">
    <location>
        <begin position="109"/>
        <end position="128"/>
    </location>
</feature>
<feature type="transmembrane region" description="Helical" evidence="8">
    <location>
        <begin position="159"/>
        <end position="191"/>
    </location>
</feature>
<dbReference type="GO" id="GO:0009103">
    <property type="term" value="P:lipopolysaccharide biosynthetic process"/>
    <property type="evidence" value="ECO:0007669"/>
    <property type="project" value="UniProtKB-ARBA"/>
</dbReference>
<evidence type="ECO:0000256" key="3">
    <source>
        <dbReference type="ARBA" id="ARBA00022676"/>
    </source>
</evidence>
<feature type="transmembrane region" description="Helical" evidence="8">
    <location>
        <begin position="87"/>
        <end position="103"/>
    </location>
</feature>
<evidence type="ECO:0000256" key="7">
    <source>
        <dbReference type="ARBA" id="ARBA00023136"/>
    </source>
</evidence>
<reference evidence="10 11" key="1">
    <citation type="submission" date="2018-05" db="EMBL/GenBank/DDBJ databases">
        <title>Complete genome sequence of Megasphaera sp. AJH120T, isolated from the ceca of a chicken.</title>
        <authorList>
            <person name="Maki J."/>
            <person name="Looft T."/>
        </authorList>
    </citation>
    <scope>NUCLEOTIDE SEQUENCE [LARGE SCALE GENOMIC DNA]</scope>
    <source>
        <strain evidence="10 11">AJH120</strain>
    </source>
</reference>
<dbReference type="GO" id="GO:0005886">
    <property type="term" value="C:plasma membrane"/>
    <property type="evidence" value="ECO:0007669"/>
    <property type="project" value="UniProtKB-SubCell"/>
</dbReference>
<feature type="transmembrane region" description="Helical" evidence="8">
    <location>
        <begin position="137"/>
        <end position="153"/>
    </location>
</feature>
<evidence type="ECO:0000259" key="9">
    <source>
        <dbReference type="Pfam" id="PF13231"/>
    </source>
</evidence>
<dbReference type="AlphaFoldDB" id="A0A346AYT9"/>
<keyword evidence="5 8" id="KW-0812">Transmembrane</keyword>
<evidence type="ECO:0000313" key="11">
    <source>
        <dbReference type="Proteomes" id="UP000254337"/>
    </source>
</evidence>
<feature type="domain" description="Glycosyltransferase RgtA/B/C/D-like" evidence="9">
    <location>
        <begin position="60"/>
        <end position="219"/>
    </location>
</feature>
<evidence type="ECO:0000256" key="2">
    <source>
        <dbReference type="ARBA" id="ARBA00022475"/>
    </source>
</evidence>
<sequence>MKHRPVFFLLAVLCFLFLLLGNSQLAVTDPVESNYALTAKEMVLSGDWISPQIYGTYWFDKPIFIYWMLCISYTLCGFTDFASRLPGALFGTASVVLAAWYMLRRTGRMTAALIVAAMTVTSLAVWAISHSIITDQMLFFFTSAAMFFAYIGLTEGKKWYVVAAYVMAGFAVLTKGPVGIVLPGTFLLVFIALRRNTQYIKRLFPPVGIVLFLLVVLSWYGTMYARHGAAFIDGFLGFNNVVRATVSEHPEMNVWYYYVVLVPVSLLPWTGPCLYGLWKRRGWTDEYVFMTVWAVGTILFYTAMATKYPTYAYIANMPLLYLGALAVMDLQEKSSCKLWTIVTGPAIFFWLLFLGAALFAKPGAVVLGDLFWLIVFIPLAMAILVFSQWQKALPAIPIVITAGTMVIYGLLTFQVLTPFYEYRSSSALIEASSKFPGQIYFFEEYRTSFVYYTDKGAVWTAPASFDENARLKRDAVWSKKHLFPTEEERSVMDKLQRREALTLIVPRSRYDDYVASPFFPLTRQLGKFGTYTVFTTL</sequence>
<feature type="transmembrane region" description="Helical" evidence="8">
    <location>
        <begin position="64"/>
        <end position="82"/>
    </location>
</feature>
<feature type="transmembrane region" description="Helical" evidence="8">
    <location>
        <begin position="339"/>
        <end position="360"/>
    </location>
</feature>
<evidence type="ECO:0000256" key="1">
    <source>
        <dbReference type="ARBA" id="ARBA00004651"/>
    </source>
</evidence>
<evidence type="ECO:0000256" key="5">
    <source>
        <dbReference type="ARBA" id="ARBA00022692"/>
    </source>
</evidence>
<proteinExistence type="predicted"/>
<dbReference type="GO" id="GO:0016763">
    <property type="term" value="F:pentosyltransferase activity"/>
    <property type="evidence" value="ECO:0007669"/>
    <property type="project" value="TreeGrafter"/>
</dbReference>
<name>A0A346AYT9_9FIRM</name>
<dbReference type="PANTHER" id="PTHR33908">
    <property type="entry name" value="MANNOSYLTRANSFERASE YKCB-RELATED"/>
    <property type="match status" value="1"/>
</dbReference>
<dbReference type="OrthoDB" id="9775035at2"/>
<keyword evidence="7 8" id="KW-0472">Membrane</keyword>
<feature type="transmembrane region" description="Helical" evidence="8">
    <location>
        <begin position="255"/>
        <end position="275"/>
    </location>
</feature>
<evidence type="ECO:0000256" key="6">
    <source>
        <dbReference type="ARBA" id="ARBA00022989"/>
    </source>
</evidence>
<evidence type="ECO:0000256" key="8">
    <source>
        <dbReference type="SAM" id="Phobius"/>
    </source>
</evidence>
<evidence type="ECO:0000313" key="10">
    <source>
        <dbReference type="EMBL" id="AXL21032.1"/>
    </source>
</evidence>
<gene>
    <name evidence="10" type="ORF">DKB62_05320</name>
</gene>
<keyword evidence="4 10" id="KW-0808">Transferase</keyword>
<dbReference type="Pfam" id="PF13231">
    <property type="entry name" value="PMT_2"/>
    <property type="match status" value="1"/>
</dbReference>
<dbReference type="Proteomes" id="UP000254337">
    <property type="component" value="Chromosome"/>
</dbReference>
<dbReference type="InterPro" id="IPR050297">
    <property type="entry name" value="LipidA_mod_glycosyltrf_83"/>
</dbReference>
<dbReference type="EMBL" id="CP029462">
    <property type="protein sequence ID" value="AXL21032.1"/>
    <property type="molecule type" value="Genomic_DNA"/>
</dbReference>
<keyword evidence="6 8" id="KW-1133">Transmembrane helix</keyword>
<feature type="transmembrane region" description="Helical" evidence="8">
    <location>
        <begin position="366"/>
        <end position="386"/>
    </location>
</feature>
<dbReference type="KEGG" id="meg:DKB62_05320"/>
<dbReference type="GO" id="GO:0010041">
    <property type="term" value="P:response to iron(III) ion"/>
    <property type="evidence" value="ECO:0007669"/>
    <property type="project" value="TreeGrafter"/>
</dbReference>
<keyword evidence="3" id="KW-0328">Glycosyltransferase</keyword>
<keyword evidence="11" id="KW-1185">Reference proteome</keyword>
<comment type="subcellular location">
    <subcellularLocation>
        <location evidence="1">Cell membrane</location>
        <topology evidence="1">Multi-pass membrane protein</topology>
    </subcellularLocation>
</comment>
<feature type="transmembrane region" description="Helical" evidence="8">
    <location>
        <begin position="310"/>
        <end position="327"/>
    </location>
</feature>
<keyword evidence="2" id="KW-1003">Cell membrane</keyword>
<evidence type="ECO:0000256" key="4">
    <source>
        <dbReference type="ARBA" id="ARBA00022679"/>
    </source>
</evidence>